<comment type="subcellular location">
    <subcellularLocation>
        <location evidence="2">Cell inner membrane</location>
        <topology evidence="2">Multi-pass membrane protein</topology>
    </subcellularLocation>
    <subcellularLocation>
        <location evidence="10">Cell membrane</location>
        <topology evidence="10">Multi-pass membrane protein</topology>
    </subcellularLocation>
</comment>
<evidence type="ECO:0000256" key="5">
    <source>
        <dbReference type="ARBA" id="ARBA00022475"/>
    </source>
</evidence>
<dbReference type="Proteomes" id="UP000269883">
    <property type="component" value="Chromosome"/>
</dbReference>
<dbReference type="KEGG" id="dfl:DFE_2870"/>
<evidence type="ECO:0000259" key="11">
    <source>
        <dbReference type="PROSITE" id="PS50928"/>
    </source>
</evidence>
<feature type="domain" description="ABC transmembrane type-1" evidence="11">
    <location>
        <begin position="20"/>
        <end position="210"/>
    </location>
</feature>
<dbReference type="GO" id="GO:0043190">
    <property type="term" value="C:ATP-binding cassette (ABC) transporter complex"/>
    <property type="evidence" value="ECO:0007669"/>
    <property type="project" value="InterPro"/>
</dbReference>
<dbReference type="OrthoDB" id="3181282at2"/>
<sequence>MEEYWLFASERIVPGLNAALLVSAKLIVPSALYGMLLGVITGVLRVYGFRWVRRVADLYVALFRGTPLVVQLYFWYFALPYIVIGGHRIVLDAMEASILGFALCSAAYQSEYIRGGLLSIRSGQFKAAKALGMTPLQTVLHVVLPQAVRRSMPGIGNEIIYLVKYSSLASIITVEELMGAARSIAKSTWRPVEAYGTVAIYYLLLVTIAMWLLRWAEDYFSIPGFERSKED</sequence>
<keyword evidence="4 10" id="KW-0813">Transport</keyword>
<evidence type="ECO:0000256" key="4">
    <source>
        <dbReference type="ARBA" id="ARBA00022448"/>
    </source>
</evidence>
<organism evidence="12 13">
    <name type="scientific">Desulfovibrio ferrophilus</name>
    <dbReference type="NCBI Taxonomy" id="241368"/>
    <lineage>
        <taxon>Bacteria</taxon>
        <taxon>Pseudomonadati</taxon>
        <taxon>Thermodesulfobacteriota</taxon>
        <taxon>Desulfovibrionia</taxon>
        <taxon>Desulfovibrionales</taxon>
        <taxon>Desulfovibrionaceae</taxon>
        <taxon>Desulfovibrio</taxon>
    </lineage>
</organism>
<evidence type="ECO:0000256" key="7">
    <source>
        <dbReference type="ARBA" id="ARBA00022970"/>
    </source>
</evidence>
<accession>A0A2Z6B2F6</accession>
<evidence type="ECO:0000256" key="8">
    <source>
        <dbReference type="ARBA" id="ARBA00022989"/>
    </source>
</evidence>
<dbReference type="InterPro" id="IPR035906">
    <property type="entry name" value="MetI-like_sf"/>
</dbReference>
<dbReference type="EMBL" id="AP017378">
    <property type="protein sequence ID" value="BBD09596.1"/>
    <property type="molecule type" value="Genomic_DNA"/>
</dbReference>
<dbReference type="Gene3D" id="1.10.3720.10">
    <property type="entry name" value="MetI-like"/>
    <property type="match status" value="1"/>
</dbReference>
<reference evidence="12 13" key="1">
    <citation type="journal article" date="2018" name="Sci. Adv.">
        <title>Multi-heme cytochromes provide a pathway for survival in energy-limited environments.</title>
        <authorList>
            <person name="Deng X."/>
            <person name="Dohmae N."/>
            <person name="Nealson K.H."/>
            <person name="Hashimoto K."/>
            <person name="Okamoto A."/>
        </authorList>
    </citation>
    <scope>NUCLEOTIDE SEQUENCE [LARGE SCALE GENOMIC DNA]</scope>
    <source>
        <strain evidence="12 13">IS5</strain>
    </source>
</reference>
<comment type="function">
    <text evidence="1">Part of the binding-protein-dependent transport system for glutamine; probably responsible for the translocation of the substrate across the membrane.</text>
</comment>
<evidence type="ECO:0000256" key="6">
    <source>
        <dbReference type="ARBA" id="ARBA00022692"/>
    </source>
</evidence>
<keyword evidence="9 10" id="KW-0472">Membrane</keyword>
<feature type="transmembrane region" description="Helical" evidence="10">
    <location>
        <begin position="59"/>
        <end position="83"/>
    </location>
</feature>
<evidence type="ECO:0000256" key="9">
    <source>
        <dbReference type="ARBA" id="ARBA00023136"/>
    </source>
</evidence>
<keyword evidence="7" id="KW-0029">Amino-acid transport</keyword>
<dbReference type="GO" id="GO:0022857">
    <property type="term" value="F:transmembrane transporter activity"/>
    <property type="evidence" value="ECO:0007669"/>
    <property type="project" value="InterPro"/>
</dbReference>
<feature type="transmembrane region" description="Helical" evidence="10">
    <location>
        <begin position="192"/>
        <end position="213"/>
    </location>
</feature>
<dbReference type="SUPFAM" id="SSF161098">
    <property type="entry name" value="MetI-like"/>
    <property type="match status" value="1"/>
</dbReference>
<dbReference type="PROSITE" id="PS50928">
    <property type="entry name" value="ABC_TM1"/>
    <property type="match status" value="1"/>
</dbReference>
<name>A0A2Z6B2F6_9BACT</name>
<gene>
    <name evidence="12" type="ORF">DFE_2870</name>
</gene>
<dbReference type="CDD" id="cd06261">
    <property type="entry name" value="TM_PBP2"/>
    <property type="match status" value="1"/>
</dbReference>
<dbReference type="InterPro" id="IPR043429">
    <property type="entry name" value="ArtM/GltK/GlnP/TcyL/YhdX-like"/>
</dbReference>
<dbReference type="PANTHER" id="PTHR30614:SF20">
    <property type="entry name" value="GLUTAMINE TRANSPORT SYSTEM PERMEASE PROTEIN GLNP"/>
    <property type="match status" value="1"/>
</dbReference>
<protein>
    <submittedName>
        <fullName evidence="12">Amino acid ABC transporter permease</fullName>
    </submittedName>
</protein>
<evidence type="ECO:0000256" key="10">
    <source>
        <dbReference type="RuleBase" id="RU363032"/>
    </source>
</evidence>
<dbReference type="NCBIfam" id="TIGR01726">
    <property type="entry name" value="HEQRo_perm_3TM"/>
    <property type="match status" value="1"/>
</dbReference>
<evidence type="ECO:0000313" key="13">
    <source>
        <dbReference type="Proteomes" id="UP000269883"/>
    </source>
</evidence>
<dbReference type="PANTHER" id="PTHR30614">
    <property type="entry name" value="MEMBRANE COMPONENT OF AMINO ACID ABC TRANSPORTER"/>
    <property type="match status" value="1"/>
</dbReference>
<keyword evidence="6 10" id="KW-0812">Transmembrane</keyword>
<evidence type="ECO:0000313" key="12">
    <source>
        <dbReference type="EMBL" id="BBD09596.1"/>
    </source>
</evidence>
<evidence type="ECO:0000256" key="2">
    <source>
        <dbReference type="ARBA" id="ARBA00004429"/>
    </source>
</evidence>
<dbReference type="AlphaFoldDB" id="A0A2Z6B2F6"/>
<evidence type="ECO:0000256" key="1">
    <source>
        <dbReference type="ARBA" id="ARBA00003159"/>
    </source>
</evidence>
<comment type="similarity">
    <text evidence="3">Belongs to the binding-protein-dependent transport system permease family. HisMQ subfamily.</text>
</comment>
<dbReference type="Pfam" id="PF00528">
    <property type="entry name" value="BPD_transp_1"/>
    <property type="match status" value="1"/>
</dbReference>
<proteinExistence type="inferred from homology"/>
<feature type="transmembrane region" description="Helical" evidence="10">
    <location>
        <begin position="89"/>
        <end position="108"/>
    </location>
</feature>
<dbReference type="RefSeq" id="WP_126380629.1">
    <property type="nucleotide sequence ID" value="NZ_AP017378.1"/>
</dbReference>
<dbReference type="InterPro" id="IPR000515">
    <property type="entry name" value="MetI-like"/>
</dbReference>
<keyword evidence="13" id="KW-1185">Reference proteome</keyword>
<dbReference type="GO" id="GO:0006865">
    <property type="term" value="P:amino acid transport"/>
    <property type="evidence" value="ECO:0007669"/>
    <property type="project" value="UniProtKB-KW"/>
</dbReference>
<dbReference type="InterPro" id="IPR010065">
    <property type="entry name" value="AA_ABC_transptr_permease_3TM"/>
</dbReference>
<keyword evidence="8 10" id="KW-1133">Transmembrane helix</keyword>
<evidence type="ECO:0000256" key="3">
    <source>
        <dbReference type="ARBA" id="ARBA00010072"/>
    </source>
</evidence>
<keyword evidence="5" id="KW-1003">Cell membrane</keyword>
<feature type="transmembrane region" description="Helical" evidence="10">
    <location>
        <begin position="26"/>
        <end position="47"/>
    </location>
</feature>